<reference evidence="1 3" key="1">
    <citation type="submission" date="2017-11" db="EMBL/GenBank/DDBJ databases">
        <title>De novo assembly and phasing of dikaryotic genomes from two isolates of Puccinia coronata f. sp. avenae, the causal agent of oat crown rust.</title>
        <authorList>
            <person name="Miller M.E."/>
            <person name="Zhang Y."/>
            <person name="Omidvar V."/>
            <person name="Sperschneider J."/>
            <person name="Schwessinger B."/>
            <person name="Raley C."/>
            <person name="Palmer J.M."/>
            <person name="Garnica D."/>
            <person name="Upadhyaya N."/>
            <person name="Rathjen J."/>
            <person name="Taylor J.M."/>
            <person name="Park R.F."/>
            <person name="Dodds P.N."/>
            <person name="Hirsch C.D."/>
            <person name="Kianian S.F."/>
            <person name="Figueroa M."/>
        </authorList>
    </citation>
    <scope>NUCLEOTIDE SEQUENCE [LARGE SCALE GENOMIC DNA]</scope>
    <source>
        <strain evidence="1">12SD80</strain>
    </source>
</reference>
<evidence type="ECO:0000313" key="3">
    <source>
        <dbReference type="Proteomes" id="UP000235392"/>
    </source>
</evidence>
<protein>
    <submittedName>
        <fullName evidence="1">Uncharacterized protein</fullName>
    </submittedName>
</protein>
<dbReference type="PANTHER" id="PTHR33069:SF3">
    <property type="entry name" value="DYNEIN HEAVY CHAIN TAIL DOMAIN-CONTAINING PROTEIN"/>
    <property type="match status" value="1"/>
</dbReference>
<dbReference type="EMBL" id="PGCI01000041">
    <property type="protein sequence ID" value="PLW46261.1"/>
    <property type="molecule type" value="Genomic_DNA"/>
</dbReference>
<comment type="caution">
    <text evidence="1">The sequence shown here is derived from an EMBL/GenBank/DDBJ whole genome shotgun (WGS) entry which is preliminary data.</text>
</comment>
<dbReference type="AlphaFoldDB" id="A0A2N5S7Y8"/>
<sequence>MKTPLPNPSHDGSLKDLKLFRMNHLLVKTNNIIRLKLCPLLDAGATWILVWDGQNDPNDSEFQIKSVNIRKKISRLADETGILIDDVIESSTSSDLAILQEGLGQSAITTVKLTRLLYAKLTNSGTSQLPFTLDPGLNSEELDSLRQVTFAFDAGIRRLFDHLCTVYVTDENTPSEIEALRKNIQLSICSLEGFLLVLAFHIAPLHAAAGRSAALQRDFKAWFLPLKNSFLVASTNLQDAVDSCFGYLEDSESD</sequence>
<evidence type="ECO:0000313" key="2">
    <source>
        <dbReference type="EMBL" id="PLW46261.1"/>
    </source>
</evidence>
<dbReference type="Proteomes" id="UP000235392">
    <property type="component" value="Unassembled WGS sequence"/>
</dbReference>
<dbReference type="PANTHER" id="PTHR33069">
    <property type="entry name" value="CHROMOSOME 7, WHOLE GENOME SHOTGUN SEQUENCE-RELATED"/>
    <property type="match status" value="1"/>
</dbReference>
<accession>A0A2N5S7Y8</accession>
<name>A0A2N5S7Y8_9BASI</name>
<dbReference type="EMBL" id="PGCI01001013">
    <property type="protein sequence ID" value="PLW09344.1"/>
    <property type="molecule type" value="Genomic_DNA"/>
</dbReference>
<gene>
    <name evidence="2" type="ORF">PCASD_03790</name>
    <name evidence="1" type="ORF">PCASD_19639</name>
</gene>
<organism evidence="1 3">
    <name type="scientific">Puccinia coronata f. sp. avenae</name>
    <dbReference type="NCBI Taxonomy" id="200324"/>
    <lineage>
        <taxon>Eukaryota</taxon>
        <taxon>Fungi</taxon>
        <taxon>Dikarya</taxon>
        <taxon>Basidiomycota</taxon>
        <taxon>Pucciniomycotina</taxon>
        <taxon>Pucciniomycetes</taxon>
        <taxon>Pucciniales</taxon>
        <taxon>Pucciniaceae</taxon>
        <taxon>Puccinia</taxon>
    </lineage>
</organism>
<evidence type="ECO:0000313" key="1">
    <source>
        <dbReference type="EMBL" id="PLW09344.1"/>
    </source>
</evidence>
<proteinExistence type="predicted"/>